<evidence type="ECO:0000313" key="1">
    <source>
        <dbReference type="EMBL" id="WGW04147.1"/>
    </source>
</evidence>
<dbReference type="EMBL" id="CP124616">
    <property type="protein sequence ID" value="WGW04147.1"/>
    <property type="molecule type" value="Genomic_DNA"/>
</dbReference>
<protein>
    <submittedName>
        <fullName evidence="1">Uncharacterized protein</fullName>
    </submittedName>
</protein>
<dbReference type="Proteomes" id="UP001241605">
    <property type="component" value="Chromosome"/>
</dbReference>
<name>A0ABY8QHM5_9RHOB</name>
<gene>
    <name evidence="1" type="ORF">QF118_00990</name>
</gene>
<accession>A0ABY8QHM5</accession>
<organism evidence="1 2">
    <name type="scientific">Tropicibacter oceani</name>
    <dbReference type="NCBI Taxonomy" id="3058420"/>
    <lineage>
        <taxon>Bacteria</taxon>
        <taxon>Pseudomonadati</taxon>
        <taxon>Pseudomonadota</taxon>
        <taxon>Alphaproteobacteria</taxon>
        <taxon>Rhodobacterales</taxon>
        <taxon>Roseobacteraceae</taxon>
        <taxon>Tropicibacter</taxon>
    </lineage>
</organism>
<sequence>MPYEGITPNATASALSIPQAVLADAPTIQTKGPLIQLADTLDQEAKR</sequence>
<keyword evidence="2" id="KW-1185">Reference proteome</keyword>
<reference evidence="1 2" key="1">
    <citation type="submission" date="2023-05" db="EMBL/GenBank/DDBJ databases">
        <title>YMD87, complete Genome.</title>
        <authorList>
            <person name="Zhang J."/>
            <person name="Xu X."/>
        </authorList>
    </citation>
    <scope>NUCLEOTIDE SEQUENCE [LARGE SCALE GENOMIC DNA]</scope>
    <source>
        <strain evidence="1 2">YMD87</strain>
    </source>
</reference>
<dbReference type="RefSeq" id="WP_282300778.1">
    <property type="nucleotide sequence ID" value="NZ_CP124616.1"/>
</dbReference>
<proteinExistence type="predicted"/>
<evidence type="ECO:0000313" key="2">
    <source>
        <dbReference type="Proteomes" id="UP001241605"/>
    </source>
</evidence>